<dbReference type="SMART" id="SM00382">
    <property type="entry name" value="AAA"/>
    <property type="match status" value="1"/>
</dbReference>
<dbReference type="PROSITE" id="PS50893">
    <property type="entry name" value="ABC_TRANSPORTER_2"/>
    <property type="match status" value="1"/>
</dbReference>
<dbReference type="PANTHER" id="PTHR42734:SF5">
    <property type="entry name" value="IRON TRANSPORT SYSTEM ATP-BINDING PROTEIN HI_0361-RELATED"/>
    <property type="match status" value="1"/>
</dbReference>
<comment type="caution">
    <text evidence="6">The sequence shown here is derived from an EMBL/GenBank/DDBJ whole genome shotgun (WGS) entry which is preliminary data.</text>
</comment>
<dbReference type="RefSeq" id="WP_168887779.1">
    <property type="nucleotide sequence ID" value="NZ_JABAHY010000008.1"/>
</dbReference>
<evidence type="ECO:0000256" key="3">
    <source>
        <dbReference type="ARBA" id="ARBA00022741"/>
    </source>
</evidence>
<keyword evidence="7" id="KW-1185">Reference proteome</keyword>
<dbReference type="FunFam" id="3.40.50.300:FF:000134">
    <property type="entry name" value="Iron-enterobactin ABC transporter ATP-binding protein"/>
    <property type="match status" value="1"/>
</dbReference>
<name>A0A7X8YE07_9MICC</name>
<dbReference type="InterPro" id="IPR027417">
    <property type="entry name" value="P-loop_NTPase"/>
</dbReference>
<feature type="domain" description="ABC transporter" evidence="5">
    <location>
        <begin position="16"/>
        <end position="250"/>
    </location>
</feature>
<dbReference type="Pfam" id="PF00005">
    <property type="entry name" value="ABC_tran"/>
    <property type="match status" value="1"/>
</dbReference>
<comment type="similarity">
    <text evidence="1">Belongs to the ABC transporter superfamily.</text>
</comment>
<gene>
    <name evidence="6" type="ORF">HGQ17_09895</name>
</gene>
<reference evidence="6 7" key="1">
    <citation type="submission" date="2020-04" db="EMBL/GenBank/DDBJ databases">
        <title>Nesterenkonia sp. nov., isolated from marine sediment.</title>
        <authorList>
            <person name="Zhang G."/>
        </authorList>
    </citation>
    <scope>NUCLEOTIDE SEQUENCE [LARGE SCALE GENOMIC DNA]</scope>
    <source>
        <strain evidence="6 7">MY13</strain>
    </source>
</reference>
<dbReference type="AlphaFoldDB" id="A0A7X8YE07"/>
<dbReference type="GO" id="GO:0005524">
    <property type="term" value="F:ATP binding"/>
    <property type="evidence" value="ECO:0007669"/>
    <property type="project" value="UniProtKB-KW"/>
</dbReference>
<dbReference type="GO" id="GO:0016887">
    <property type="term" value="F:ATP hydrolysis activity"/>
    <property type="evidence" value="ECO:0007669"/>
    <property type="project" value="InterPro"/>
</dbReference>
<proteinExistence type="inferred from homology"/>
<evidence type="ECO:0000256" key="4">
    <source>
        <dbReference type="ARBA" id="ARBA00022840"/>
    </source>
</evidence>
<dbReference type="EMBL" id="JABAHY010000008">
    <property type="protein sequence ID" value="NLS10298.1"/>
    <property type="molecule type" value="Genomic_DNA"/>
</dbReference>
<evidence type="ECO:0000313" key="6">
    <source>
        <dbReference type="EMBL" id="NLS10298.1"/>
    </source>
</evidence>
<dbReference type="InterPro" id="IPR050153">
    <property type="entry name" value="Metal_Ion_Import_ABC"/>
</dbReference>
<evidence type="ECO:0000313" key="7">
    <source>
        <dbReference type="Proteomes" id="UP000523139"/>
    </source>
</evidence>
<dbReference type="Proteomes" id="UP000523139">
    <property type="component" value="Unassembled WGS sequence"/>
</dbReference>
<accession>A0A7X8YE07</accession>
<evidence type="ECO:0000259" key="5">
    <source>
        <dbReference type="PROSITE" id="PS50893"/>
    </source>
</evidence>
<protein>
    <submittedName>
        <fullName evidence="6">Metal ABC transporter ATP-binding protein</fullName>
    </submittedName>
</protein>
<evidence type="ECO:0000256" key="1">
    <source>
        <dbReference type="ARBA" id="ARBA00005417"/>
    </source>
</evidence>
<dbReference type="PANTHER" id="PTHR42734">
    <property type="entry name" value="METAL TRANSPORT SYSTEM ATP-BINDING PROTEIN TM_0124-RELATED"/>
    <property type="match status" value="1"/>
</dbReference>
<sequence>MSRTDTSAQGHRSAPVRVQRLTAGYPGVIALQEVSLELGAGQITALLGANGSGKSTLFSALLGLAPVAQGTVKLFGREPVAARRRNLVSYVPQHEQVDTTFPITVDQVVAMGRYPHTGFTRRAKATDRQAVDAALDQVQLSEFRRRGIGQLSGGQRKRTFLARALAQGAPLMLLDEPFAGVDRGSEQVITSVLHELRDAGTTVLISTHHLEGVEQLADQVILLHRRVLAAGAPAEVLTDEQLARAFGAALQ</sequence>
<keyword evidence="2" id="KW-0813">Transport</keyword>
<dbReference type="InterPro" id="IPR003593">
    <property type="entry name" value="AAA+_ATPase"/>
</dbReference>
<dbReference type="SUPFAM" id="SSF52540">
    <property type="entry name" value="P-loop containing nucleoside triphosphate hydrolases"/>
    <property type="match status" value="1"/>
</dbReference>
<keyword evidence="3" id="KW-0547">Nucleotide-binding</keyword>
<dbReference type="CDD" id="cd03235">
    <property type="entry name" value="ABC_Metallic_Cations"/>
    <property type="match status" value="1"/>
</dbReference>
<dbReference type="Gene3D" id="3.40.50.300">
    <property type="entry name" value="P-loop containing nucleotide triphosphate hydrolases"/>
    <property type="match status" value="1"/>
</dbReference>
<organism evidence="6 7">
    <name type="scientific">Nesterenkonia sedimenti</name>
    <dbReference type="NCBI Taxonomy" id="1463632"/>
    <lineage>
        <taxon>Bacteria</taxon>
        <taxon>Bacillati</taxon>
        <taxon>Actinomycetota</taxon>
        <taxon>Actinomycetes</taxon>
        <taxon>Micrococcales</taxon>
        <taxon>Micrococcaceae</taxon>
        <taxon>Nesterenkonia</taxon>
    </lineage>
</organism>
<keyword evidence="4 6" id="KW-0067">ATP-binding</keyword>
<dbReference type="InterPro" id="IPR003439">
    <property type="entry name" value="ABC_transporter-like_ATP-bd"/>
</dbReference>
<evidence type="ECO:0000256" key="2">
    <source>
        <dbReference type="ARBA" id="ARBA00022448"/>
    </source>
</evidence>